<dbReference type="PRINTS" id="PR01554">
    <property type="entry name" value="FIMREGULATRY"/>
</dbReference>
<dbReference type="InterPro" id="IPR053721">
    <property type="entry name" value="Fimbrial_Adhesin_Reg"/>
</dbReference>
<dbReference type="InterPro" id="IPR004356">
    <property type="entry name" value="Adhesin_operon_reg_prot"/>
</dbReference>
<proteinExistence type="predicted"/>
<gene>
    <name evidence="3" type="ORF">B6R31_003888</name>
</gene>
<organism evidence="3 4">
    <name type="scientific">Escherichia coli</name>
    <dbReference type="NCBI Taxonomy" id="562"/>
    <lineage>
        <taxon>Bacteria</taxon>
        <taxon>Pseudomonadati</taxon>
        <taxon>Pseudomonadota</taxon>
        <taxon>Gammaproteobacteria</taxon>
        <taxon>Enterobacterales</taxon>
        <taxon>Enterobacteriaceae</taxon>
        <taxon>Escherichia</taxon>
    </lineage>
</organism>
<dbReference type="RefSeq" id="WP_097501393.1">
    <property type="nucleotide sequence ID" value="NZ_JAQCUR010000045.1"/>
</dbReference>
<evidence type="ECO:0000256" key="2">
    <source>
        <dbReference type="ARBA" id="ARBA00023163"/>
    </source>
</evidence>
<accession>A0A827F1Z8</accession>
<dbReference type="GO" id="GO:0006355">
    <property type="term" value="P:regulation of DNA-templated transcription"/>
    <property type="evidence" value="ECO:0007669"/>
    <property type="project" value="InterPro"/>
</dbReference>
<dbReference type="Gene3D" id="1.10.10.2690">
    <property type="match status" value="1"/>
</dbReference>
<protein>
    <submittedName>
        <fullName evidence="3">Transcriptional regulator</fullName>
    </submittedName>
</protein>
<evidence type="ECO:0000313" key="3">
    <source>
        <dbReference type="EMBL" id="EGD0650170.1"/>
    </source>
</evidence>
<name>A0A827F1Z8_ECOLX</name>
<dbReference type="Proteomes" id="UP000630371">
    <property type="component" value="Unassembled WGS sequence"/>
</dbReference>
<reference evidence="3" key="1">
    <citation type="submission" date="2018-08" db="EMBL/GenBank/DDBJ databases">
        <authorList>
            <consortium name="GenomeTrakr network: Whole genome sequencing for foodborne pathogen traceback"/>
        </authorList>
    </citation>
    <scope>NUCLEOTIDE SEQUENCE</scope>
    <source>
        <strain evidence="3">NC_STEC178</strain>
    </source>
</reference>
<dbReference type="Pfam" id="PF03333">
    <property type="entry name" value="PapB"/>
    <property type="match status" value="1"/>
</dbReference>
<keyword evidence="1" id="KW-0805">Transcription regulation</keyword>
<evidence type="ECO:0000313" key="4">
    <source>
        <dbReference type="Proteomes" id="UP000630371"/>
    </source>
</evidence>
<sequence length="121" mass="14281">MSLNLSFFYKIHKRCILWYENKVRSELTTQKCGAFFYKCKKRKLSPGSIVEEQFWMLAEISPLHSEKVIRALYDFLVLGYSRREACNKYNVSLSYFSIALGRMSHVNYIVSSLMLYYDNGC</sequence>
<dbReference type="EMBL" id="AAVQAW010000020">
    <property type="protein sequence ID" value="EGD0650170.1"/>
    <property type="molecule type" value="Genomic_DNA"/>
</dbReference>
<evidence type="ECO:0000256" key="1">
    <source>
        <dbReference type="ARBA" id="ARBA00023015"/>
    </source>
</evidence>
<dbReference type="AlphaFoldDB" id="A0A827F1Z8"/>
<keyword evidence="2" id="KW-0804">Transcription</keyword>
<comment type="caution">
    <text evidence="3">The sequence shown here is derived from an EMBL/GenBank/DDBJ whole genome shotgun (WGS) entry which is preliminary data.</text>
</comment>